<dbReference type="PANTHER" id="PTHR34183">
    <property type="entry name" value="ENDOLYTIC PEPTIDOGLYCAN TRANSGLYCOSYLASE RLPA"/>
    <property type="match status" value="1"/>
</dbReference>
<dbReference type="PANTHER" id="PTHR34183:SF8">
    <property type="entry name" value="ENDOLYTIC PEPTIDOGLYCAN TRANSGLYCOSYLASE RLPA-RELATED"/>
    <property type="match status" value="1"/>
</dbReference>
<keyword evidence="9" id="KW-1185">Reference proteome</keyword>
<dbReference type="Pfam" id="PF03330">
    <property type="entry name" value="DPBB_1"/>
    <property type="match status" value="1"/>
</dbReference>
<evidence type="ECO:0000259" key="5">
    <source>
        <dbReference type="PROSITE" id="PS51781"/>
    </source>
</evidence>
<dbReference type="Proteomes" id="UP000075221">
    <property type="component" value="Chromosome"/>
</dbReference>
<dbReference type="EC" id="4.2.2.-" evidence="3"/>
<reference evidence="7 9" key="1">
    <citation type="journal article" date="2016" name="Plant Dis.">
        <title>Improved production of propionic acid using genome shuffling.</title>
        <authorList>
            <person name="Luna-Flores C.H."/>
            <person name="Palfreyman R.W."/>
            <person name="Kromer J.O."/>
            <person name="Nielsen L.K."/>
            <person name="Marcellin E."/>
        </authorList>
    </citation>
    <scope>NUCLEOTIDE SEQUENCE [LARGE SCALE GENOMIC DNA]</scope>
    <source>
        <strain evidence="7 9">F3E8</strain>
    </source>
</reference>
<evidence type="ECO:0000313" key="8">
    <source>
        <dbReference type="Proteomes" id="UP000075221"/>
    </source>
</evidence>
<dbReference type="EMBL" id="CP015970">
    <property type="protein sequence ID" value="AOZ47120.1"/>
    <property type="molecule type" value="Genomic_DNA"/>
</dbReference>
<reference evidence="6 8" key="2">
    <citation type="submission" date="2016-02" db="EMBL/GenBank/DDBJ databases">
        <title>Complete Genome Sequence of Propionibacterium acidipropionici ATCC 55737.</title>
        <authorList>
            <person name="Luna Flores C.H."/>
            <person name="Nielsen L.K."/>
            <person name="Marcellin E."/>
        </authorList>
    </citation>
    <scope>NUCLEOTIDE SEQUENCE [LARGE SCALE GENOMIC DNA]</scope>
    <source>
        <strain evidence="6 8">ATCC 55737</strain>
    </source>
</reference>
<comment type="function">
    <text evidence="3">Lytic transglycosylase with a strong preference for naked glycan strands that lack stem peptides.</text>
</comment>
<evidence type="ECO:0000313" key="9">
    <source>
        <dbReference type="Proteomes" id="UP000178666"/>
    </source>
</evidence>
<gene>
    <name evidence="3" type="primary">rlpA</name>
    <name evidence="7" type="ORF">A8L58_10960</name>
    <name evidence="6" type="ORF">AXH35_09520</name>
</gene>
<dbReference type="EMBL" id="CP014352">
    <property type="protein sequence ID" value="AMS05651.1"/>
    <property type="molecule type" value="Genomic_DNA"/>
</dbReference>
<dbReference type="HAMAP" id="MF_02071">
    <property type="entry name" value="RlpA"/>
    <property type="match status" value="1"/>
</dbReference>
<dbReference type="RefSeq" id="WP_062819711.1">
    <property type="nucleotide sequence ID" value="NZ_CP014352.1"/>
</dbReference>
<dbReference type="AlphaFoldDB" id="A0AAC9ANK3"/>
<dbReference type="SUPFAM" id="SSF50685">
    <property type="entry name" value="Barwin-like endoglucanases"/>
    <property type="match status" value="1"/>
</dbReference>
<name>A0AAC9ANK3_9ACTN</name>
<keyword evidence="1 3" id="KW-0456">Lyase</keyword>
<evidence type="ECO:0000256" key="1">
    <source>
        <dbReference type="ARBA" id="ARBA00023239"/>
    </source>
</evidence>
<dbReference type="InterPro" id="IPR009009">
    <property type="entry name" value="RlpA-like_DPBB"/>
</dbReference>
<dbReference type="SMART" id="SM00287">
    <property type="entry name" value="SH3b"/>
    <property type="match status" value="2"/>
</dbReference>
<evidence type="ECO:0000313" key="6">
    <source>
        <dbReference type="EMBL" id="AMS05651.1"/>
    </source>
</evidence>
<organism evidence="6 8">
    <name type="scientific">Acidipropionibacterium acidipropionici</name>
    <dbReference type="NCBI Taxonomy" id="1748"/>
    <lineage>
        <taxon>Bacteria</taxon>
        <taxon>Bacillati</taxon>
        <taxon>Actinomycetota</taxon>
        <taxon>Actinomycetes</taxon>
        <taxon>Propionibacteriales</taxon>
        <taxon>Propionibacteriaceae</taxon>
        <taxon>Acidipropionibacterium</taxon>
    </lineage>
</organism>
<dbReference type="InterPro" id="IPR003646">
    <property type="entry name" value="SH3-like_bac-type"/>
</dbReference>
<dbReference type="InterPro" id="IPR036908">
    <property type="entry name" value="RlpA-like_sf"/>
</dbReference>
<dbReference type="Gene3D" id="2.30.30.40">
    <property type="entry name" value="SH3 Domains"/>
    <property type="match status" value="2"/>
</dbReference>
<protein>
    <recommendedName>
        <fullName evidence="3">Probable endolytic peptidoglycan transglycosylase RlpA</fullName>
        <ecNumber evidence="3">4.2.2.-</ecNumber>
    </recommendedName>
</protein>
<evidence type="ECO:0000313" key="7">
    <source>
        <dbReference type="EMBL" id="AOZ47120.1"/>
    </source>
</evidence>
<dbReference type="InterPro" id="IPR034718">
    <property type="entry name" value="RlpA"/>
</dbReference>
<dbReference type="GO" id="GO:0008932">
    <property type="term" value="F:lytic endotransglycosylase activity"/>
    <property type="evidence" value="ECO:0007669"/>
    <property type="project" value="UniProtKB-UniRule"/>
</dbReference>
<dbReference type="CDD" id="cd22268">
    <property type="entry name" value="DPBB_RlpA-like"/>
    <property type="match status" value="1"/>
</dbReference>
<dbReference type="GO" id="GO:0000270">
    <property type="term" value="P:peptidoglycan metabolic process"/>
    <property type="evidence" value="ECO:0007669"/>
    <property type="project" value="UniProtKB-UniRule"/>
</dbReference>
<dbReference type="NCBIfam" id="TIGR00413">
    <property type="entry name" value="rlpA"/>
    <property type="match status" value="1"/>
</dbReference>
<feature type="domain" description="SH3b" evidence="5">
    <location>
        <begin position="31"/>
        <end position="97"/>
    </location>
</feature>
<comment type="similarity">
    <text evidence="3 4">Belongs to the RlpA family.</text>
</comment>
<dbReference type="GO" id="GO:0071555">
    <property type="term" value="P:cell wall organization"/>
    <property type="evidence" value="ECO:0007669"/>
    <property type="project" value="UniProtKB-KW"/>
</dbReference>
<sequence>MILQKLRGFSATVALGVVLTAGVPAIVGSIAQAATTTLHASAAVNVRTGPGTSNARIGVLYPGDEVAATGSSINGWTPVNYQGRKAWVSTRYLAGGGYTPSTTTTSATGSAWTTANLNLRAGAGTTARVLATLPAGTEVNRTGKVSGDWAAVTSDKGSGWVHGNYLSASQVSAAPASTSSSVPTGNSAPSTVGTRYATTTLNLWTASSGSRYVGTVSKGTALKYTGTARGGRTQVVVKGAARWVTSAYLSASKPGSAASSASASGEGQATTTGSCLASYYDEDQLTANGERFNTNAFTAAHKTLKFNTRVRVTNPANGKSTVVRINDRGPYVWGRCLDLSTAAFSAIASTGSGVIPVRYTVLG</sequence>
<dbReference type="Gene3D" id="2.40.40.10">
    <property type="entry name" value="RlpA-like domain"/>
    <property type="match status" value="1"/>
</dbReference>
<dbReference type="Pfam" id="PF08239">
    <property type="entry name" value="SH3_3"/>
    <property type="match status" value="2"/>
</dbReference>
<dbReference type="PROSITE" id="PS51781">
    <property type="entry name" value="SH3B"/>
    <property type="match status" value="2"/>
</dbReference>
<evidence type="ECO:0000256" key="3">
    <source>
        <dbReference type="HAMAP-Rule" id="MF_02071"/>
    </source>
</evidence>
<dbReference type="Proteomes" id="UP000178666">
    <property type="component" value="Chromosome"/>
</dbReference>
<evidence type="ECO:0000256" key="4">
    <source>
        <dbReference type="RuleBase" id="RU003495"/>
    </source>
</evidence>
<keyword evidence="2 3" id="KW-0961">Cell wall biogenesis/degradation</keyword>
<proteinExistence type="inferred from homology"/>
<evidence type="ECO:0000256" key="2">
    <source>
        <dbReference type="ARBA" id="ARBA00023316"/>
    </source>
</evidence>
<accession>A0AAC9ANK3</accession>
<dbReference type="InterPro" id="IPR012997">
    <property type="entry name" value="RplA"/>
</dbReference>
<feature type="domain" description="SH3b" evidence="5">
    <location>
        <begin position="104"/>
        <end position="170"/>
    </location>
</feature>